<dbReference type="Ensembl" id="ENSGAGT00000030993.1">
    <property type="protein sequence ID" value="ENSGAGP00000027285.1"/>
    <property type="gene ID" value="ENSGAGG00000019840.1"/>
</dbReference>
<evidence type="ECO:0000259" key="4">
    <source>
        <dbReference type="PROSITE" id="PS51504"/>
    </source>
</evidence>
<feature type="region of interest" description="Disordered" evidence="3">
    <location>
        <begin position="1"/>
        <end position="28"/>
    </location>
</feature>
<evidence type="ECO:0000256" key="2">
    <source>
        <dbReference type="RuleBase" id="RU003894"/>
    </source>
</evidence>
<dbReference type="STRING" id="38772.ENSGAGP00000027285"/>
<dbReference type="SUPFAM" id="SSF46785">
    <property type="entry name" value="Winged helix' DNA-binding domain"/>
    <property type="match status" value="1"/>
</dbReference>
<keyword evidence="1 2" id="KW-0238">DNA-binding</keyword>
<dbReference type="Proteomes" id="UP000291020">
    <property type="component" value="Unassembled WGS sequence"/>
</dbReference>
<dbReference type="Pfam" id="PF00538">
    <property type="entry name" value="Linker_histone"/>
    <property type="match status" value="1"/>
</dbReference>
<dbReference type="GO" id="GO:0003677">
    <property type="term" value="F:DNA binding"/>
    <property type="evidence" value="ECO:0007669"/>
    <property type="project" value="UniProtKB-KW"/>
</dbReference>
<reference evidence="5" key="3">
    <citation type="submission" date="2025-09" db="UniProtKB">
        <authorList>
            <consortium name="Ensembl"/>
        </authorList>
    </citation>
    <scope>IDENTIFICATION</scope>
</reference>
<evidence type="ECO:0000256" key="3">
    <source>
        <dbReference type="SAM" id="MobiDB-lite"/>
    </source>
</evidence>
<dbReference type="GO" id="GO:0030527">
    <property type="term" value="F:structural constituent of chromatin"/>
    <property type="evidence" value="ECO:0007669"/>
    <property type="project" value="InterPro"/>
</dbReference>
<name>A0A452IHJ7_9SAUR</name>
<evidence type="ECO:0000313" key="5">
    <source>
        <dbReference type="Ensembl" id="ENSGAGP00000027285.1"/>
    </source>
</evidence>
<organism evidence="5 6">
    <name type="scientific">Gopherus agassizii</name>
    <name type="common">Agassiz's desert tortoise</name>
    <dbReference type="NCBI Taxonomy" id="38772"/>
    <lineage>
        <taxon>Eukaryota</taxon>
        <taxon>Metazoa</taxon>
        <taxon>Chordata</taxon>
        <taxon>Craniata</taxon>
        <taxon>Vertebrata</taxon>
        <taxon>Euteleostomi</taxon>
        <taxon>Archelosauria</taxon>
        <taxon>Testudinata</taxon>
        <taxon>Testudines</taxon>
        <taxon>Cryptodira</taxon>
        <taxon>Durocryptodira</taxon>
        <taxon>Testudinoidea</taxon>
        <taxon>Testudinidae</taxon>
        <taxon>Gopherus</taxon>
    </lineage>
</organism>
<reference evidence="6" key="1">
    <citation type="journal article" date="2017" name="PLoS ONE">
        <title>The Agassiz's desert tortoise genome provides a resource for the conservation of a threatened species.</title>
        <authorList>
            <person name="Tollis M."/>
            <person name="DeNardo D.F."/>
            <person name="Cornelius J.A."/>
            <person name="Dolby G.A."/>
            <person name="Edwards T."/>
            <person name="Henen B.T."/>
            <person name="Karl A.E."/>
            <person name="Murphy R.W."/>
            <person name="Kusumi K."/>
        </authorList>
    </citation>
    <scope>NUCLEOTIDE SEQUENCE [LARGE SCALE GENOMIC DNA]</scope>
</reference>
<accession>A0A452IHJ7</accession>
<keyword evidence="2" id="KW-0539">Nucleus</keyword>
<dbReference type="InterPro" id="IPR005818">
    <property type="entry name" value="Histone_H1/H5_H15"/>
</dbReference>
<feature type="domain" description="H15" evidence="4">
    <location>
        <begin position="43"/>
        <end position="116"/>
    </location>
</feature>
<dbReference type="PRINTS" id="PR00624">
    <property type="entry name" value="HISTONEH5"/>
</dbReference>
<proteinExistence type="inferred from homology"/>
<feature type="region of interest" description="Disordered" evidence="3">
    <location>
        <begin position="143"/>
        <end position="211"/>
    </location>
</feature>
<dbReference type="AlphaFoldDB" id="A0A452IHJ7"/>
<dbReference type="GO" id="GO:0000786">
    <property type="term" value="C:nucleosome"/>
    <property type="evidence" value="ECO:0007669"/>
    <property type="project" value="InterPro"/>
</dbReference>
<dbReference type="InterPro" id="IPR036388">
    <property type="entry name" value="WH-like_DNA-bd_sf"/>
</dbReference>
<dbReference type="InterPro" id="IPR005819">
    <property type="entry name" value="H1/H5"/>
</dbReference>
<comment type="similarity">
    <text evidence="2">Belongs to the histone H1/H5 family.</text>
</comment>
<dbReference type="Gene3D" id="1.10.10.10">
    <property type="entry name" value="Winged helix-like DNA-binding domain superfamily/Winged helix DNA-binding domain"/>
    <property type="match status" value="1"/>
</dbReference>
<keyword evidence="6" id="KW-1185">Reference proteome</keyword>
<dbReference type="GO" id="GO:0005634">
    <property type="term" value="C:nucleus"/>
    <property type="evidence" value="ECO:0007669"/>
    <property type="project" value="UniProtKB-SubCell"/>
</dbReference>
<dbReference type="InterPro" id="IPR036390">
    <property type="entry name" value="WH_DNA-bd_sf"/>
</dbReference>
<dbReference type="PROSITE" id="PS51504">
    <property type="entry name" value="H15"/>
    <property type="match status" value="1"/>
</dbReference>
<evidence type="ECO:0000313" key="6">
    <source>
        <dbReference type="Proteomes" id="UP000291020"/>
    </source>
</evidence>
<keyword evidence="2" id="KW-0158">Chromosome</keyword>
<sequence length="211" mass="22400">MPGSLSLPAAFAASRAARETPRRKRRRKPTLMALAAFLPKKRGRPSLPDLILRAVCVSTARKGASLAAIKKALLAEGYDVQKNNGRLKATLSSLVSKGLLQRVTGSGVSGSFRVNKHQKKGGALKGTKKKTAIKKPKTQIAARRSPKKINIAAARKAKVPGRETKPAVKKPKAPKNPARPKGRAAPRGKVAVKSPTMLGAVKPYSPGPCEQ</sequence>
<dbReference type="GO" id="GO:0006334">
    <property type="term" value="P:nucleosome assembly"/>
    <property type="evidence" value="ECO:0007669"/>
    <property type="project" value="InterPro"/>
</dbReference>
<evidence type="ECO:0000256" key="1">
    <source>
        <dbReference type="ARBA" id="ARBA00023125"/>
    </source>
</evidence>
<protein>
    <recommendedName>
        <fullName evidence="4">H15 domain-containing protein</fullName>
    </recommendedName>
</protein>
<dbReference type="SMART" id="SM00526">
    <property type="entry name" value="H15"/>
    <property type="match status" value="1"/>
</dbReference>
<feature type="compositionally biased region" description="Low complexity" evidence="3">
    <location>
        <begin position="143"/>
        <end position="154"/>
    </location>
</feature>
<reference evidence="5" key="2">
    <citation type="submission" date="2025-08" db="UniProtKB">
        <authorList>
            <consortium name="Ensembl"/>
        </authorList>
    </citation>
    <scope>IDENTIFICATION</scope>
</reference>
<feature type="compositionally biased region" description="Basic residues" evidence="3">
    <location>
        <begin position="167"/>
        <end position="186"/>
    </location>
</feature>
<comment type="subcellular location">
    <subcellularLocation>
        <location evidence="2">Nucleus</location>
    </subcellularLocation>
</comment>